<keyword evidence="1" id="KW-0472">Membrane</keyword>
<organism evidence="2 3">
    <name type="scientific">Exophiala spinifera</name>
    <dbReference type="NCBI Taxonomy" id="91928"/>
    <lineage>
        <taxon>Eukaryota</taxon>
        <taxon>Fungi</taxon>
        <taxon>Dikarya</taxon>
        <taxon>Ascomycota</taxon>
        <taxon>Pezizomycotina</taxon>
        <taxon>Eurotiomycetes</taxon>
        <taxon>Chaetothyriomycetidae</taxon>
        <taxon>Chaetothyriales</taxon>
        <taxon>Herpotrichiellaceae</taxon>
        <taxon>Exophiala</taxon>
    </lineage>
</organism>
<name>A0A0D2BTI3_9EURO</name>
<dbReference type="OrthoDB" id="5332281at2759"/>
<feature type="transmembrane region" description="Helical" evidence="1">
    <location>
        <begin position="654"/>
        <end position="675"/>
    </location>
</feature>
<evidence type="ECO:0000313" key="3">
    <source>
        <dbReference type="Proteomes" id="UP000053328"/>
    </source>
</evidence>
<feature type="transmembrane region" description="Helical" evidence="1">
    <location>
        <begin position="176"/>
        <end position="198"/>
    </location>
</feature>
<reference evidence="2 3" key="1">
    <citation type="submission" date="2015-01" db="EMBL/GenBank/DDBJ databases">
        <title>The Genome Sequence of Exophiala spinifera CBS89968.</title>
        <authorList>
            <consortium name="The Broad Institute Genomics Platform"/>
            <person name="Cuomo C."/>
            <person name="de Hoog S."/>
            <person name="Gorbushina A."/>
            <person name="Stielow B."/>
            <person name="Teixiera M."/>
            <person name="Abouelleil A."/>
            <person name="Chapman S.B."/>
            <person name="Priest M."/>
            <person name="Young S.K."/>
            <person name="Wortman J."/>
            <person name="Nusbaum C."/>
            <person name="Birren B."/>
        </authorList>
    </citation>
    <scope>NUCLEOTIDE SEQUENCE [LARGE SCALE GENOMIC DNA]</scope>
    <source>
        <strain evidence="2 3">CBS 89968</strain>
    </source>
</reference>
<dbReference type="RefSeq" id="XP_016234745.1">
    <property type="nucleotide sequence ID" value="XM_016381643.1"/>
</dbReference>
<dbReference type="VEuPathDB" id="FungiDB:PV08_07313"/>
<evidence type="ECO:0000313" key="2">
    <source>
        <dbReference type="EMBL" id="KIW14529.1"/>
    </source>
</evidence>
<feature type="transmembrane region" description="Helical" evidence="1">
    <location>
        <begin position="64"/>
        <end position="88"/>
    </location>
</feature>
<protein>
    <submittedName>
        <fullName evidence="2">Uncharacterized protein</fullName>
    </submittedName>
</protein>
<accession>A0A0D2BTI3</accession>
<keyword evidence="1" id="KW-0812">Transmembrane</keyword>
<dbReference type="PANTHER" id="PTHR37544:SF1">
    <property type="entry name" value="PHOSPHORIBOSYLAMINOIMIDAZOLE-SUCCINOCARBOXAMIDE SYNTHASE"/>
    <property type="match status" value="1"/>
</dbReference>
<feature type="transmembrane region" description="Helical" evidence="1">
    <location>
        <begin position="766"/>
        <end position="792"/>
    </location>
</feature>
<evidence type="ECO:0000256" key="1">
    <source>
        <dbReference type="SAM" id="Phobius"/>
    </source>
</evidence>
<feature type="transmembrane region" description="Helical" evidence="1">
    <location>
        <begin position="705"/>
        <end position="731"/>
    </location>
</feature>
<dbReference type="PANTHER" id="PTHR37544">
    <property type="entry name" value="SPRAY-RELATED"/>
    <property type="match status" value="1"/>
</dbReference>
<proteinExistence type="predicted"/>
<dbReference type="HOGENOM" id="CLU_003000_1_0_1"/>
<dbReference type="GeneID" id="27334396"/>
<keyword evidence="3" id="KW-1185">Reference proteome</keyword>
<keyword evidence="1" id="KW-1133">Transmembrane helix</keyword>
<dbReference type="AlphaFoldDB" id="A0A0D2BTI3"/>
<dbReference type="Pfam" id="PF11915">
    <property type="entry name" value="DUF3433"/>
    <property type="match status" value="2"/>
</dbReference>
<dbReference type="Proteomes" id="UP000053328">
    <property type="component" value="Unassembled WGS sequence"/>
</dbReference>
<dbReference type="STRING" id="91928.A0A0D2BTI3"/>
<sequence length="1273" mass="139036">MPRYAAIPGDVGAHSQQTLSLDGRSMGKSWNLPALRFRGRNADQRPNRENSQQKSYGPSMWNSLWLSTTVLSAVTGLYALLIVVLLFIWNYINRNAGIPLITSDHYSWTYGPTALLVIVVAVWRQVDYHCKAIAPWATLSQEPLKGSSNILLDYVSPIQVFSLYKSVSGKHHTVTAGILGFILLKLIVVLSTGLFVAAPKLILQADVDLVQYTTFNGSLFNSSAISPTLNDSSLVYTAFGILSRGLAYTDGTYQGLVYERFGPPANSLRGIETITATVDALIPSFECQSAPFSIKLQPANSTDPHPADSIQLQFEECQLLGDGTPVYVLNPRLFSCPSRQLSPLVQRMDCFNESDSRTADNWQLLTLADLRYNQTLQNSSSPVTLGDSITATSWSTSVNAVVGIACRSVYAMERVNVTYDYSQTPANITVTRLEPGVNRTMAGFSNFDLGKLFTASLSAAASMFGNLNFDSYAEEYPNTMFKVMAAAVGGGYETLLDENNMTKAAEIVFQAVAVQILSKYLTQEVDSPLQGQAAHQEERLQLNDLSLWLMVSGLVIMMSLAGFVLWKRPKDIVARDPDQLLFTALLLQPSRRARKILSRCCTLSETSMLAQLDNHKFAISTDVEEQKSFLLASDPLTDITTPDQNSQPKWWKPLGARWFFVLTTLLLPLAVIGTLEALQVSSDSHNGIATVSAQDSLSSKTLTRYLPALVMLLSATLFNSVDFNIAVLAPYNALKSGARTPQASIMSNVIGLVAPYAIWQSLRRRYWGAALSGTAAIFGSVLTIISSGLYTVDFVPTTSPMQVQRTDSFQTTWQNSALNDSGAAVLTSLTESSNLTFPQFTFDELALPGLQAAGDPPTFSKQGQATLSLRTSALRASLNCTTLSTAQFNVSTFYNPTSGPSASVSATFTLPEECPYGGFGGNMTIMEINKDWQLPFVQNSSYVASMLDVHVGPFDPVLASSSGELAPAAQQDNPPGCPSLAFIYGYVDVNDDSRNTITTRVCYQQMQQVPVHLWLSVPDLDISPGHPPTLDESDPVLLKSGQNGETGFPYRLEVHMDNELSLYNQTQFAPSSISQSTIDAFFQGVLFGRAPIPEAWLADSARSDEVVSAIQAFYRRYMAQAISSNMRVPTAAADAPLLTGNVTTPMGTLRVHQNKPSKLALQIILGVMTLCGALAIWLAPPRDVVPHNPCSIAGSMVVWAGSRFCESPKLETFPDQDRPVLPDGAVHMSNKKLMGSGALDSWMFKLGWWDRNDGTRRYGIDAVMKESRWTDDY</sequence>
<gene>
    <name evidence="2" type="ORF">PV08_07313</name>
</gene>
<feature type="transmembrane region" description="Helical" evidence="1">
    <location>
        <begin position="108"/>
        <end position="126"/>
    </location>
</feature>
<dbReference type="EMBL" id="KN847496">
    <property type="protein sequence ID" value="KIW14529.1"/>
    <property type="molecule type" value="Genomic_DNA"/>
</dbReference>
<feature type="transmembrane region" description="Helical" evidence="1">
    <location>
        <begin position="545"/>
        <end position="566"/>
    </location>
</feature>
<dbReference type="InterPro" id="IPR021840">
    <property type="entry name" value="DUF3433"/>
</dbReference>